<comment type="caution">
    <text evidence="2">The sequence shown here is derived from an EMBL/GenBank/DDBJ whole genome shotgun (WGS) entry which is preliminary data.</text>
</comment>
<accession>E0NPK7</accession>
<feature type="transmembrane region" description="Helical" evidence="1">
    <location>
        <begin position="262"/>
        <end position="284"/>
    </location>
</feature>
<dbReference type="RefSeq" id="WP_006947786.1">
    <property type="nucleotide sequence ID" value="NZ_BAJI01000007.1"/>
</dbReference>
<evidence type="ECO:0000313" key="2">
    <source>
        <dbReference type="EMBL" id="EFM02966.1"/>
    </source>
</evidence>
<gene>
    <name evidence="2" type="ORF">HMPREF0658_0108</name>
</gene>
<feature type="transmembrane region" description="Helical" evidence="1">
    <location>
        <begin position="163"/>
        <end position="188"/>
    </location>
</feature>
<evidence type="ECO:0000313" key="3">
    <source>
        <dbReference type="Proteomes" id="UP000004394"/>
    </source>
</evidence>
<evidence type="ECO:0008006" key="4">
    <source>
        <dbReference type="Google" id="ProtNLM"/>
    </source>
</evidence>
<dbReference type="HOGENOM" id="CLU_899729_0_0_10"/>
<proteinExistence type="predicted"/>
<feature type="transmembrane region" description="Helical" evidence="1">
    <location>
        <begin position="213"/>
        <end position="242"/>
    </location>
</feature>
<keyword evidence="1" id="KW-0812">Transmembrane</keyword>
<keyword evidence="3" id="KW-1185">Reference proteome</keyword>
<keyword evidence="1" id="KW-1133">Transmembrane helix</keyword>
<reference evidence="2" key="1">
    <citation type="submission" date="2010-07" db="EMBL/GenBank/DDBJ databases">
        <authorList>
            <person name="Muzny D."/>
            <person name="Qin X."/>
            <person name="Deng J."/>
            <person name="Jiang H."/>
            <person name="Liu Y."/>
            <person name="Qu J."/>
            <person name="Song X.-Z."/>
            <person name="Zhang L."/>
            <person name="Thornton R."/>
            <person name="Coyle M."/>
            <person name="Francisco L."/>
            <person name="Jackson L."/>
            <person name="Javaid M."/>
            <person name="Korchina V."/>
            <person name="Kovar C."/>
            <person name="Mata R."/>
            <person name="Mathew T."/>
            <person name="Ngo R."/>
            <person name="Nguyen L."/>
            <person name="Nguyen N."/>
            <person name="Okwuonu G."/>
            <person name="Ongeri F."/>
            <person name="Pham C."/>
            <person name="Simmons D."/>
            <person name="Wilczek-Boney K."/>
            <person name="Hale W."/>
            <person name="Jakkamsetti A."/>
            <person name="Pham P."/>
            <person name="Ruth R."/>
            <person name="San Lucas F."/>
            <person name="Warren J."/>
            <person name="Zhang J."/>
            <person name="Zhao Z."/>
            <person name="Zhou C."/>
            <person name="Zhu D."/>
            <person name="Lee S."/>
            <person name="Bess C."/>
            <person name="Blankenburg K."/>
            <person name="Forbes L."/>
            <person name="Fu Q."/>
            <person name="Gubbala S."/>
            <person name="Hirani K."/>
            <person name="Jayaseelan J.C."/>
            <person name="Lara F."/>
            <person name="Munidasa M."/>
            <person name="Palculict T."/>
            <person name="Patil S."/>
            <person name="Pu L.-L."/>
            <person name="Saada N."/>
            <person name="Tang L."/>
            <person name="Weissenberger G."/>
            <person name="Zhu Y."/>
            <person name="Hemphill L."/>
            <person name="Shang Y."/>
            <person name="Youmans B."/>
            <person name="Ayvaz T."/>
            <person name="Ross M."/>
            <person name="Santibanez J."/>
            <person name="Aqrawi P."/>
            <person name="Gross S."/>
            <person name="Joshi V."/>
            <person name="Fowler G."/>
            <person name="Nazareth L."/>
            <person name="Reid J."/>
            <person name="Worley K."/>
            <person name="Petrosino J."/>
            <person name="Highlander S."/>
            <person name="Gibbs R."/>
        </authorList>
    </citation>
    <scope>NUCLEOTIDE SEQUENCE [LARGE SCALE GENOMIC DNA]</scope>
    <source>
        <strain evidence="2">DSM 16973</strain>
    </source>
</reference>
<keyword evidence="1" id="KW-0472">Membrane</keyword>
<feature type="transmembrane region" description="Helical" evidence="1">
    <location>
        <begin position="41"/>
        <end position="65"/>
    </location>
</feature>
<feature type="transmembrane region" description="Helical" evidence="1">
    <location>
        <begin position="122"/>
        <end position="143"/>
    </location>
</feature>
<sequence>MKIQNENTSLFKMRSYAGCIKSAFTLAADNCRALLFSLVPYALLAALCLTLYLAAYAFAVIGNIGGTPSPMAEWSALAAYLCFCASFAFFMGRTFCLFRHFKSEGCIPRLGLLTSMSDTVRIALRSIPFLFLPLVIIAPGLPIPLQLLSWLPLSQPWTVQTAIYTGLLLLLAVLVIGTLPLIYTSYIYMMDGGNLFRILPHSYREAFRHKGKLFATTFFSVLITALLAILPLLSVILSFLAVFSNALGILRSGDPSGLHASAYILISFSTLLSLTLLLLLYALIHLPLLYVYGSITVQEQERRVQQTAS</sequence>
<dbReference type="BioCyc" id="PMAR862515-HMP:GMOO-113-MONOMER"/>
<name>E0NPK7_9BACT</name>
<evidence type="ECO:0000256" key="1">
    <source>
        <dbReference type="SAM" id="Phobius"/>
    </source>
</evidence>
<organism evidence="2 3">
    <name type="scientific">Hoylesella marshii DSM 16973 = JCM 13450</name>
    <dbReference type="NCBI Taxonomy" id="862515"/>
    <lineage>
        <taxon>Bacteria</taxon>
        <taxon>Pseudomonadati</taxon>
        <taxon>Bacteroidota</taxon>
        <taxon>Bacteroidia</taxon>
        <taxon>Bacteroidales</taxon>
        <taxon>Prevotellaceae</taxon>
        <taxon>Hoylesella</taxon>
    </lineage>
</organism>
<dbReference type="EMBL" id="AEEI01000004">
    <property type="protein sequence ID" value="EFM02966.1"/>
    <property type="molecule type" value="Genomic_DNA"/>
</dbReference>
<protein>
    <recommendedName>
        <fullName evidence="4">Glycerophosphoryl diester phosphodiesterase membrane domain-containing protein</fullName>
    </recommendedName>
</protein>
<feature type="transmembrane region" description="Helical" evidence="1">
    <location>
        <begin position="77"/>
        <end position="101"/>
    </location>
</feature>
<dbReference type="Proteomes" id="UP000004394">
    <property type="component" value="Unassembled WGS sequence"/>
</dbReference>
<dbReference type="STRING" id="862515.HMPREF0658_0108"/>
<dbReference type="AlphaFoldDB" id="E0NPK7"/>